<dbReference type="Pfam" id="PF00532">
    <property type="entry name" value="Peripla_BP_1"/>
    <property type="match status" value="1"/>
</dbReference>
<evidence type="ECO:0000256" key="2">
    <source>
        <dbReference type="ARBA" id="ARBA00023125"/>
    </source>
</evidence>
<dbReference type="InterPro" id="IPR000843">
    <property type="entry name" value="HTH_LacI"/>
</dbReference>
<dbReference type="InterPro" id="IPR010982">
    <property type="entry name" value="Lambda_DNA-bd_dom_sf"/>
</dbReference>
<keyword evidence="6" id="KW-1185">Reference proteome</keyword>
<dbReference type="GO" id="GO:0003700">
    <property type="term" value="F:DNA-binding transcription factor activity"/>
    <property type="evidence" value="ECO:0007669"/>
    <property type="project" value="TreeGrafter"/>
</dbReference>
<evidence type="ECO:0000256" key="1">
    <source>
        <dbReference type="ARBA" id="ARBA00023015"/>
    </source>
</evidence>
<name>H1Y8W9_9SPHI</name>
<dbReference type="CDD" id="cd01392">
    <property type="entry name" value="HTH_LacI"/>
    <property type="match status" value="1"/>
</dbReference>
<keyword evidence="3" id="KW-0804">Transcription</keyword>
<evidence type="ECO:0000313" key="5">
    <source>
        <dbReference type="EMBL" id="EHQ28735.1"/>
    </source>
</evidence>
<dbReference type="HOGENOM" id="CLU_037628_6_0_10"/>
<dbReference type="SUPFAM" id="SSF53822">
    <property type="entry name" value="Periplasmic binding protein-like I"/>
    <property type="match status" value="1"/>
</dbReference>
<dbReference type="AlphaFoldDB" id="H1Y8W9"/>
<dbReference type="SMART" id="SM00354">
    <property type="entry name" value="HTH_LACI"/>
    <property type="match status" value="1"/>
</dbReference>
<dbReference type="PANTHER" id="PTHR30146:SF109">
    <property type="entry name" value="HTH-TYPE TRANSCRIPTIONAL REGULATOR GALS"/>
    <property type="match status" value="1"/>
</dbReference>
<evidence type="ECO:0000256" key="3">
    <source>
        <dbReference type="ARBA" id="ARBA00023163"/>
    </source>
</evidence>
<dbReference type="PROSITE" id="PS50932">
    <property type="entry name" value="HTH_LACI_2"/>
    <property type="match status" value="1"/>
</dbReference>
<gene>
    <name evidence="5" type="ORF">Mucpa_4648</name>
</gene>
<dbReference type="InterPro" id="IPR001761">
    <property type="entry name" value="Peripla_BP/Lac1_sug-bd_dom"/>
</dbReference>
<dbReference type="RefSeq" id="WP_008509634.1">
    <property type="nucleotide sequence ID" value="NZ_CM001403.1"/>
</dbReference>
<reference evidence="5" key="1">
    <citation type="submission" date="2011-09" db="EMBL/GenBank/DDBJ databases">
        <title>The permanent draft genome of Mucilaginibacter paludis DSM 18603.</title>
        <authorList>
            <consortium name="US DOE Joint Genome Institute (JGI-PGF)"/>
            <person name="Lucas S."/>
            <person name="Han J."/>
            <person name="Lapidus A."/>
            <person name="Bruce D."/>
            <person name="Goodwin L."/>
            <person name="Pitluck S."/>
            <person name="Peters L."/>
            <person name="Kyrpides N."/>
            <person name="Mavromatis K."/>
            <person name="Ivanova N."/>
            <person name="Mikhailova N."/>
            <person name="Held B."/>
            <person name="Detter J.C."/>
            <person name="Tapia R."/>
            <person name="Han C."/>
            <person name="Land M."/>
            <person name="Hauser L."/>
            <person name="Markowitz V."/>
            <person name="Cheng J.-F."/>
            <person name="Hugenholtz P."/>
            <person name="Woyke T."/>
            <person name="Wu D."/>
            <person name="Tindall B."/>
            <person name="Brambilla E."/>
            <person name="Klenk H.-P."/>
            <person name="Eisen J.A."/>
        </authorList>
    </citation>
    <scope>NUCLEOTIDE SEQUENCE [LARGE SCALE GENOMIC DNA]</scope>
    <source>
        <strain evidence="5">DSM 18603</strain>
    </source>
</reference>
<protein>
    <submittedName>
        <fullName evidence="5">Transcriptional regulator, LacI family</fullName>
    </submittedName>
</protein>
<dbReference type="PANTHER" id="PTHR30146">
    <property type="entry name" value="LACI-RELATED TRANSCRIPTIONAL REPRESSOR"/>
    <property type="match status" value="1"/>
</dbReference>
<dbReference type="GO" id="GO:0000976">
    <property type="term" value="F:transcription cis-regulatory region binding"/>
    <property type="evidence" value="ECO:0007669"/>
    <property type="project" value="TreeGrafter"/>
</dbReference>
<dbReference type="Gene3D" id="1.10.260.40">
    <property type="entry name" value="lambda repressor-like DNA-binding domains"/>
    <property type="match status" value="1"/>
</dbReference>
<accession>H1Y8W9</accession>
<dbReference type="Gene3D" id="3.40.50.2300">
    <property type="match status" value="2"/>
</dbReference>
<dbReference type="Pfam" id="PF00356">
    <property type="entry name" value="LacI"/>
    <property type="match status" value="1"/>
</dbReference>
<keyword evidence="2" id="KW-0238">DNA-binding</keyword>
<evidence type="ECO:0000313" key="6">
    <source>
        <dbReference type="Proteomes" id="UP000002774"/>
    </source>
</evidence>
<evidence type="ECO:0000259" key="4">
    <source>
        <dbReference type="PROSITE" id="PS50932"/>
    </source>
</evidence>
<dbReference type="STRING" id="714943.Mucpa_4648"/>
<keyword evidence="1" id="KW-0805">Transcription regulation</keyword>
<organism evidence="5 6">
    <name type="scientific">Mucilaginibacter paludis DSM 18603</name>
    <dbReference type="NCBI Taxonomy" id="714943"/>
    <lineage>
        <taxon>Bacteria</taxon>
        <taxon>Pseudomonadati</taxon>
        <taxon>Bacteroidota</taxon>
        <taxon>Sphingobacteriia</taxon>
        <taxon>Sphingobacteriales</taxon>
        <taxon>Sphingobacteriaceae</taxon>
        <taxon>Mucilaginibacter</taxon>
    </lineage>
</organism>
<dbReference type="eggNOG" id="COG1609">
    <property type="taxonomic scope" value="Bacteria"/>
</dbReference>
<dbReference type="CDD" id="cd06267">
    <property type="entry name" value="PBP1_LacI_sugar_binding-like"/>
    <property type="match status" value="1"/>
</dbReference>
<proteinExistence type="predicted"/>
<dbReference type="InterPro" id="IPR028082">
    <property type="entry name" value="Peripla_BP_I"/>
</dbReference>
<feature type="domain" description="HTH lacI-type" evidence="4">
    <location>
        <begin position="8"/>
        <end position="62"/>
    </location>
</feature>
<dbReference type="EMBL" id="CM001403">
    <property type="protein sequence ID" value="EHQ28735.1"/>
    <property type="molecule type" value="Genomic_DNA"/>
</dbReference>
<dbReference type="SUPFAM" id="SSF47413">
    <property type="entry name" value="lambda repressor-like DNA-binding domains"/>
    <property type="match status" value="1"/>
</dbReference>
<sequence>MPNPDKVITIYDIARKLNVSAATVSRSLSDVPGVNKITKKKIVDAARQMGYSSNSFASNLRTKRSNTIGVIVPRLNSNFMADVISGIETVANHANFNLIISQSLETMKKEASIAQTMFNNRVDGLLVSLAYDSVNIDHFENFIRRKIPVIFFDRVCEHQHCPNIRLDNFKAAYEATDHLAKQGCKKILHITAPGISNVYEERFNGYKQALKDNEIPFTEDDMLIINNLSAQAGIQAAALIMAMPERPDGIFAANDICAINCMVELKKAGIKIPQDIAIAGFNNDQSCLIAEPNLTSIDYRGIEWAKCLPSCSSAI</sequence>
<dbReference type="Proteomes" id="UP000002774">
    <property type="component" value="Chromosome"/>
</dbReference>